<evidence type="ECO:0000313" key="6">
    <source>
        <dbReference type="EMBL" id="VAW08792.1"/>
    </source>
</evidence>
<organism evidence="6">
    <name type="scientific">hydrothermal vent metagenome</name>
    <dbReference type="NCBI Taxonomy" id="652676"/>
    <lineage>
        <taxon>unclassified sequences</taxon>
        <taxon>metagenomes</taxon>
        <taxon>ecological metagenomes</taxon>
    </lineage>
</organism>
<keyword evidence="2 6" id="KW-0808">Transferase</keyword>
<evidence type="ECO:0000256" key="4">
    <source>
        <dbReference type="ARBA" id="ARBA00048493"/>
    </source>
</evidence>
<gene>
    <name evidence="6" type="ORF">MNBD_ACTINO02-1735</name>
</gene>
<protein>
    <recommendedName>
        <fullName evidence="1">UDP-N-acetylglucosamine diphosphorylase</fullName>
        <ecNumber evidence="1">2.7.7.23</ecNumber>
    </recommendedName>
</protein>
<dbReference type="GO" id="GO:0016746">
    <property type="term" value="F:acyltransferase activity"/>
    <property type="evidence" value="ECO:0007669"/>
    <property type="project" value="UniProtKB-KW"/>
</dbReference>
<dbReference type="CDD" id="cd02540">
    <property type="entry name" value="GT2_GlmU_N_bac"/>
    <property type="match status" value="1"/>
</dbReference>
<accession>A0A3B0T2Y0</accession>
<proteinExistence type="predicted"/>
<dbReference type="InterPro" id="IPR029044">
    <property type="entry name" value="Nucleotide-diphossugar_trans"/>
</dbReference>
<dbReference type="EMBL" id="UOEK01000494">
    <property type="protein sequence ID" value="VAW08792.1"/>
    <property type="molecule type" value="Genomic_DNA"/>
</dbReference>
<keyword evidence="3 6" id="KW-0548">Nucleotidyltransferase</keyword>
<dbReference type="InterPro" id="IPR050065">
    <property type="entry name" value="GlmU-like"/>
</dbReference>
<keyword evidence="6" id="KW-0012">Acyltransferase</keyword>
<evidence type="ECO:0000256" key="1">
    <source>
        <dbReference type="ARBA" id="ARBA00012457"/>
    </source>
</evidence>
<dbReference type="PANTHER" id="PTHR43584:SF3">
    <property type="entry name" value="BIFUNCTIONAL PROTEIN GLMU"/>
    <property type="match status" value="1"/>
</dbReference>
<dbReference type="Gene3D" id="3.90.550.10">
    <property type="entry name" value="Spore Coat Polysaccharide Biosynthesis Protein SpsA, Chain A"/>
    <property type="match status" value="1"/>
</dbReference>
<evidence type="ECO:0000256" key="2">
    <source>
        <dbReference type="ARBA" id="ARBA00022679"/>
    </source>
</evidence>
<dbReference type="AlphaFoldDB" id="A0A3B0T2Y0"/>
<dbReference type="Pfam" id="PF12804">
    <property type="entry name" value="NTP_transf_3"/>
    <property type="match status" value="1"/>
</dbReference>
<dbReference type="PANTHER" id="PTHR43584">
    <property type="entry name" value="NUCLEOTIDYL TRANSFERASE"/>
    <property type="match status" value="1"/>
</dbReference>
<sequence length="256" mass="26807">MTIAAIVLAAGKGTRMNSGLAKVLHQAAGKSLIQWVLDALAGSGVGETAVVVGYQADAVTAVLPIGTRVAFQEHQNGTGHATEVGLAALAAIPDTVLVVPGDMPLIRSTTLKALLEQHRESGVAATVLSVEADDPTGYGRLIREEGELVAIIEEVDATPDQRLITEVNTSVMAFQVGTLRPALEAISSDNVQGERYLTDVIGVLRCAGHRVGSYIAEAEEGLGVNSVDQLTAAAAVLRGRDDDQLHRVHHKREDAS</sequence>
<dbReference type="SUPFAM" id="SSF53448">
    <property type="entry name" value="Nucleotide-diphospho-sugar transferases"/>
    <property type="match status" value="1"/>
</dbReference>
<dbReference type="GO" id="GO:0003977">
    <property type="term" value="F:UDP-N-acetylglucosamine diphosphorylase activity"/>
    <property type="evidence" value="ECO:0007669"/>
    <property type="project" value="UniProtKB-EC"/>
</dbReference>
<dbReference type="EC" id="2.7.7.23" evidence="1"/>
<feature type="domain" description="MobA-like NTP transferase" evidence="5">
    <location>
        <begin position="5"/>
        <end position="141"/>
    </location>
</feature>
<comment type="catalytic activity">
    <reaction evidence="4">
        <text>N-acetyl-alpha-D-glucosamine 1-phosphate + UTP + H(+) = UDP-N-acetyl-alpha-D-glucosamine + diphosphate</text>
        <dbReference type="Rhea" id="RHEA:13509"/>
        <dbReference type="ChEBI" id="CHEBI:15378"/>
        <dbReference type="ChEBI" id="CHEBI:33019"/>
        <dbReference type="ChEBI" id="CHEBI:46398"/>
        <dbReference type="ChEBI" id="CHEBI:57705"/>
        <dbReference type="ChEBI" id="CHEBI:57776"/>
        <dbReference type="EC" id="2.7.7.23"/>
    </reaction>
</comment>
<evidence type="ECO:0000259" key="5">
    <source>
        <dbReference type="Pfam" id="PF12804"/>
    </source>
</evidence>
<dbReference type="InterPro" id="IPR025877">
    <property type="entry name" value="MobA-like_NTP_Trfase"/>
</dbReference>
<name>A0A3B0T2Y0_9ZZZZ</name>
<reference evidence="6" key="1">
    <citation type="submission" date="2018-06" db="EMBL/GenBank/DDBJ databases">
        <authorList>
            <person name="Zhirakovskaya E."/>
        </authorList>
    </citation>
    <scope>NUCLEOTIDE SEQUENCE</scope>
</reference>
<evidence type="ECO:0000256" key="3">
    <source>
        <dbReference type="ARBA" id="ARBA00022695"/>
    </source>
</evidence>